<reference evidence="6 7" key="1">
    <citation type="submission" date="2017-08" db="EMBL/GenBank/DDBJ databases">
        <title>Complete genome of Colwellia sp. NB097-1, a psychrophile bacterium ioslated from Bering Sea.</title>
        <authorList>
            <person name="Chen X."/>
        </authorList>
    </citation>
    <scope>NUCLEOTIDE SEQUENCE [LARGE SCALE GENOMIC DNA]</scope>
    <source>
        <strain evidence="6 7">NB097-1</strain>
    </source>
</reference>
<evidence type="ECO:0000256" key="4">
    <source>
        <dbReference type="ARBA" id="ARBA00023136"/>
    </source>
</evidence>
<accession>A0A222GBJ5</accession>
<dbReference type="GO" id="GO:0016020">
    <property type="term" value="C:membrane"/>
    <property type="evidence" value="ECO:0007669"/>
    <property type="project" value="UniProtKB-SubCell"/>
</dbReference>
<dbReference type="InterPro" id="IPR032808">
    <property type="entry name" value="DoxX"/>
</dbReference>
<evidence type="ECO:0000313" key="7">
    <source>
        <dbReference type="Proteomes" id="UP000202259"/>
    </source>
</evidence>
<feature type="transmembrane region" description="Helical" evidence="5">
    <location>
        <begin position="6"/>
        <end position="29"/>
    </location>
</feature>
<evidence type="ECO:0000256" key="5">
    <source>
        <dbReference type="SAM" id="Phobius"/>
    </source>
</evidence>
<sequence length="128" mass="14626">MPRTPLLVITLFFLTGGIAHFVVADFFMMAMPDYLGYHKEFVLVSGVLEILGAIGILIPQTRLLAGYGLIALIIAVYPANIHMALHPEKYKNLSELFLYIRLPFQFIFVWFVWWAIAPERLENKNING</sequence>
<evidence type="ECO:0000256" key="2">
    <source>
        <dbReference type="ARBA" id="ARBA00022692"/>
    </source>
</evidence>
<gene>
    <name evidence="6" type="ORF">B5D82_15400</name>
</gene>
<keyword evidence="4 5" id="KW-0472">Membrane</keyword>
<dbReference type="PANTHER" id="PTHR36974:SF1">
    <property type="entry name" value="DOXX FAMILY MEMBRANE PROTEIN"/>
    <property type="match status" value="1"/>
</dbReference>
<dbReference type="EMBL" id="CP020465">
    <property type="protein sequence ID" value="ASP49033.1"/>
    <property type="molecule type" value="Genomic_DNA"/>
</dbReference>
<evidence type="ECO:0000256" key="1">
    <source>
        <dbReference type="ARBA" id="ARBA00004141"/>
    </source>
</evidence>
<proteinExistence type="predicted"/>
<dbReference type="Pfam" id="PF13564">
    <property type="entry name" value="DoxX_2"/>
    <property type="match status" value="1"/>
</dbReference>
<name>A0A222GBJ5_9GAMM</name>
<evidence type="ECO:0000313" key="6">
    <source>
        <dbReference type="EMBL" id="ASP49033.1"/>
    </source>
</evidence>
<dbReference type="OrthoDB" id="3267646at2"/>
<keyword evidence="7" id="KW-1185">Reference proteome</keyword>
<dbReference type="Proteomes" id="UP000202259">
    <property type="component" value="Chromosome"/>
</dbReference>
<dbReference type="PANTHER" id="PTHR36974">
    <property type="entry name" value="MEMBRANE PROTEIN-RELATED"/>
    <property type="match status" value="1"/>
</dbReference>
<dbReference type="KEGG" id="cber:B5D82_15400"/>
<keyword evidence="2 5" id="KW-0812">Transmembrane</keyword>
<protein>
    <recommendedName>
        <fullName evidence="8">DoxX family protein</fullName>
    </recommendedName>
</protein>
<dbReference type="RefSeq" id="WP_081152763.1">
    <property type="nucleotide sequence ID" value="NZ_CP020465.1"/>
</dbReference>
<feature type="transmembrane region" description="Helical" evidence="5">
    <location>
        <begin position="96"/>
        <end position="116"/>
    </location>
</feature>
<organism evidence="6 7">
    <name type="scientific">Cognaticolwellia beringensis</name>
    <dbReference type="NCBI Taxonomy" id="1967665"/>
    <lineage>
        <taxon>Bacteria</taxon>
        <taxon>Pseudomonadati</taxon>
        <taxon>Pseudomonadota</taxon>
        <taxon>Gammaproteobacteria</taxon>
        <taxon>Alteromonadales</taxon>
        <taxon>Colwelliaceae</taxon>
        <taxon>Cognaticolwellia</taxon>
    </lineage>
</organism>
<dbReference type="AlphaFoldDB" id="A0A222GBJ5"/>
<comment type="subcellular location">
    <subcellularLocation>
        <location evidence="1">Membrane</location>
        <topology evidence="1">Multi-pass membrane protein</topology>
    </subcellularLocation>
</comment>
<feature type="transmembrane region" description="Helical" evidence="5">
    <location>
        <begin position="41"/>
        <end position="58"/>
    </location>
</feature>
<evidence type="ECO:0000256" key="3">
    <source>
        <dbReference type="ARBA" id="ARBA00022989"/>
    </source>
</evidence>
<keyword evidence="3 5" id="KW-1133">Transmembrane helix</keyword>
<feature type="transmembrane region" description="Helical" evidence="5">
    <location>
        <begin position="64"/>
        <end position="84"/>
    </location>
</feature>
<evidence type="ECO:0008006" key="8">
    <source>
        <dbReference type="Google" id="ProtNLM"/>
    </source>
</evidence>